<feature type="compositionally biased region" description="Polar residues" evidence="2">
    <location>
        <begin position="1"/>
        <end position="22"/>
    </location>
</feature>
<feature type="compositionally biased region" description="Basic and acidic residues" evidence="2">
    <location>
        <begin position="204"/>
        <end position="214"/>
    </location>
</feature>
<dbReference type="GeneID" id="63819772"/>
<dbReference type="AlphaFoldDB" id="A0A165FYG8"/>
<dbReference type="OrthoDB" id="3647690at2759"/>
<proteinExistence type="predicted"/>
<feature type="compositionally biased region" description="Low complexity" evidence="2">
    <location>
        <begin position="266"/>
        <end position="275"/>
    </location>
</feature>
<sequence>MDSDSASATSLEIPQYETQFIPQENDDEQLYDAIEILAERGNQYKVRWDGVDPQTGKPWAPSWVGKHDCTDNLIYEWKVKQARKKKRAEKRKSKARSSVSSSRTTRQSDALARASTSRRQTLPNAWASSSRSRLVDHEVTTGGLRPRSKTLNTVQDGNVSDLAEIKPPRKKRRVQVEIVVPPPPVSTNKRTFASTAIPGKKRKREDSGSSEHSEGSPPAVPIFKTGPPRGVRTKKKSSSSAMESGVDASPVTKIGPPRGVRRKAKASSSAAMHSADLVPVADSLEWEEAMNVHVENQNDFDVLDADNARDDYSKNQFVPETQSPRRPSSDRPLSARHISPVIEKPGEEEVIGRKPAKVLRPVPQPSPSVFRPYLQVEEPEPEEPLSSIEQFSSPEKGTQAAVAFVIRKGKERARDKGKGRQVASRRDDEILRVHGQRLADQNAAKARRNALARDDRDDESDDLPASHSVHEGLGGDIGPHEVEENDWLFQLAPDHVPHSTADVLVPNSLESHRTSVDTFAQEMAGAYLDLTGGQGQRRSPTSEPAELSLGPELPSSSKWEAGPLQEARPAKLQLSAKKSTVLLKSVTTSDQSQQTTSTQRADADCQSLEIAVLKGQLKELLLTVEQRATQIGLLQIEVMQRKMETHILQTEKLDLSNACKTLETECEQLKFKMETLQSEKLDLNNTCKTLETKYEKLQQQAIIDLEVAEIKLQEQQTLIETLERGQAGMEDDLSVLEGRLQEQQVLLEELQKGKADAEKDRELFRNLYGKASVHASDVSKERDELQRQLDLTAGQLKDGLPMVKGMFKDHNARLQQEVEKLKALCKVLMDKDERTNDDVRRRAALEPMLREENEKLKKEIEELKVAQENVRAPSHLSEQSEESEKSKEIEELKVAQENVHVPSHLSEQSTGDEAATDIRYVCQYTEVSDVPGATMCNAIFSSPEEVQDHAMCTHYPGLQECL</sequence>
<evidence type="ECO:0000256" key="2">
    <source>
        <dbReference type="SAM" id="MobiDB-lite"/>
    </source>
</evidence>
<gene>
    <name evidence="3" type="ORF">LAESUDRAFT_511729</name>
</gene>
<feature type="compositionally biased region" description="Polar residues" evidence="2">
    <location>
        <begin position="114"/>
        <end position="132"/>
    </location>
</feature>
<feature type="compositionally biased region" description="Basic residues" evidence="2">
    <location>
        <begin position="84"/>
        <end position="95"/>
    </location>
</feature>
<feature type="region of interest" description="Disordered" evidence="2">
    <location>
        <begin position="531"/>
        <end position="559"/>
    </location>
</feature>
<feature type="compositionally biased region" description="Polar residues" evidence="2">
    <location>
        <begin position="149"/>
        <end position="158"/>
    </location>
</feature>
<feature type="region of interest" description="Disordered" evidence="2">
    <location>
        <begin position="308"/>
        <end position="480"/>
    </location>
</feature>
<evidence type="ECO:0008006" key="5">
    <source>
        <dbReference type="Google" id="ProtNLM"/>
    </source>
</evidence>
<feature type="compositionally biased region" description="Polar residues" evidence="2">
    <location>
        <begin position="387"/>
        <end position="396"/>
    </location>
</feature>
<keyword evidence="1" id="KW-0175">Coiled coil</keyword>
<feature type="compositionally biased region" description="Low complexity" evidence="2">
    <location>
        <begin position="96"/>
        <end position="108"/>
    </location>
</feature>
<dbReference type="InParanoid" id="A0A165FYG8"/>
<dbReference type="Proteomes" id="UP000076871">
    <property type="component" value="Unassembled WGS sequence"/>
</dbReference>
<organism evidence="3 4">
    <name type="scientific">Laetiporus sulphureus 93-53</name>
    <dbReference type="NCBI Taxonomy" id="1314785"/>
    <lineage>
        <taxon>Eukaryota</taxon>
        <taxon>Fungi</taxon>
        <taxon>Dikarya</taxon>
        <taxon>Basidiomycota</taxon>
        <taxon>Agaricomycotina</taxon>
        <taxon>Agaricomycetes</taxon>
        <taxon>Polyporales</taxon>
        <taxon>Laetiporus</taxon>
    </lineage>
</organism>
<evidence type="ECO:0000313" key="3">
    <source>
        <dbReference type="EMBL" id="KZT09582.1"/>
    </source>
</evidence>
<accession>A0A165FYG8</accession>
<feature type="region of interest" description="Disordered" evidence="2">
    <location>
        <begin position="1"/>
        <end position="24"/>
    </location>
</feature>
<evidence type="ECO:0000313" key="4">
    <source>
        <dbReference type="Proteomes" id="UP000076871"/>
    </source>
</evidence>
<feature type="compositionally biased region" description="Low complexity" evidence="2">
    <location>
        <begin position="542"/>
        <end position="557"/>
    </location>
</feature>
<keyword evidence="4" id="KW-1185">Reference proteome</keyword>
<dbReference type="STRING" id="1314785.A0A165FYG8"/>
<reference evidence="3 4" key="1">
    <citation type="journal article" date="2016" name="Mol. Biol. Evol.">
        <title>Comparative Genomics of Early-Diverging Mushroom-Forming Fungi Provides Insights into the Origins of Lignocellulose Decay Capabilities.</title>
        <authorList>
            <person name="Nagy L.G."/>
            <person name="Riley R."/>
            <person name="Tritt A."/>
            <person name="Adam C."/>
            <person name="Daum C."/>
            <person name="Floudas D."/>
            <person name="Sun H."/>
            <person name="Yadav J.S."/>
            <person name="Pangilinan J."/>
            <person name="Larsson K.H."/>
            <person name="Matsuura K."/>
            <person name="Barry K."/>
            <person name="Labutti K."/>
            <person name="Kuo R."/>
            <person name="Ohm R.A."/>
            <person name="Bhattacharya S.S."/>
            <person name="Shirouzu T."/>
            <person name="Yoshinaga Y."/>
            <person name="Martin F.M."/>
            <person name="Grigoriev I.V."/>
            <person name="Hibbett D.S."/>
        </authorList>
    </citation>
    <scope>NUCLEOTIDE SEQUENCE [LARGE SCALE GENOMIC DNA]</scope>
    <source>
        <strain evidence="3 4">93-53</strain>
    </source>
</reference>
<protein>
    <recommendedName>
        <fullName evidence="5">Chromo domain-containing protein</fullName>
    </recommendedName>
</protein>
<feature type="region of interest" description="Disordered" evidence="2">
    <location>
        <begin position="868"/>
        <end position="889"/>
    </location>
</feature>
<feature type="region of interest" description="Disordered" evidence="2">
    <location>
        <begin position="84"/>
        <end position="276"/>
    </location>
</feature>
<dbReference type="RefSeq" id="XP_040767322.1">
    <property type="nucleotide sequence ID" value="XM_040902741.1"/>
</dbReference>
<name>A0A165FYG8_9APHY</name>
<feature type="coiled-coil region" evidence="1">
    <location>
        <begin position="659"/>
        <end position="767"/>
    </location>
</feature>
<evidence type="ECO:0000256" key="1">
    <source>
        <dbReference type="SAM" id="Coils"/>
    </source>
</evidence>
<feature type="compositionally biased region" description="Basic and acidic residues" evidence="2">
    <location>
        <begin position="412"/>
        <end position="432"/>
    </location>
</feature>
<dbReference type="EMBL" id="KV427611">
    <property type="protein sequence ID" value="KZT09582.1"/>
    <property type="molecule type" value="Genomic_DNA"/>
</dbReference>